<dbReference type="Proteomes" id="UP000075920">
    <property type="component" value="Unassembled WGS sequence"/>
</dbReference>
<keyword evidence="4" id="KW-1015">Disulfide bond</keyword>
<dbReference type="InterPro" id="IPR036508">
    <property type="entry name" value="Chitin-bd_dom_sf"/>
</dbReference>
<dbReference type="PROSITE" id="PS50940">
    <property type="entry name" value="CHIT_BIND_II"/>
    <property type="match status" value="1"/>
</dbReference>
<dbReference type="VEuPathDB" id="VectorBase:AMIN011238"/>
<dbReference type="InterPro" id="IPR002557">
    <property type="entry name" value="Chitin-bd_dom"/>
</dbReference>
<dbReference type="InterPro" id="IPR051940">
    <property type="entry name" value="Chitin_bind-dev_reg"/>
</dbReference>
<evidence type="ECO:0000256" key="5">
    <source>
        <dbReference type="ARBA" id="ARBA00023180"/>
    </source>
</evidence>
<feature type="domain" description="Chitin-binding type-2" evidence="8">
    <location>
        <begin position="138"/>
        <end position="194"/>
    </location>
</feature>
<dbReference type="PANTHER" id="PTHR23301">
    <property type="entry name" value="CHITIN BINDING PERITROPHIN-A"/>
    <property type="match status" value="1"/>
</dbReference>
<evidence type="ECO:0000259" key="8">
    <source>
        <dbReference type="PROSITE" id="PS50940"/>
    </source>
</evidence>
<keyword evidence="2 7" id="KW-0732">Signal</keyword>
<dbReference type="SMART" id="SM00494">
    <property type="entry name" value="ChtBD2"/>
    <property type="match status" value="3"/>
</dbReference>
<feature type="chain" id="PRO_5008141573" description="Chitin-binding type-2 domain-containing protein" evidence="7">
    <location>
        <begin position="24"/>
        <end position="681"/>
    </location>
</feature>
<dbReference type="SUPFAM" id="SSF57625">
    <property type="entry name" value="Invertebrate chitin-binding proteins"/>
    <property type="match status" value="2"/>
</dbReference>
<evidence type="ECO:0000256" key="3">
    <source>
        <dbReference type="ARBA" id="ARBA00022737"/>
    </source>
</evidence>
<feature type="compositionally biased region" description="Polar residues" evidence="6">
    <location>
        <begin position="406"/>
        <end position="422"/>
    </location>
</feature>
<evidence type="ECO:0000313" key="9">
    <source>
        <dbReference type="EnsemblMetazoa" id="AMIN011238-PA"/>
    </source>
</evidence>
<dbReference type="STRING" id="112268.A0A182WLF9"/>
<dbReference type="Gene3D" id="2.170.140.10">
    <property type="entry name" value="Chitin binding domain"/>
    <property type="match status" value="1"/>
</dbReference>
<keyword evidence="5" id="KW-0325">Glycoprotein</keyword>
<evidence type="ECO:0000313" key="10">
    <source>
        <dbReference type="Proteomes" id="UP000075920"/>
    </source>
</evidence>
<accession>A0A182WLF9</accession>
<dbReference type="PANTHER" id="PTHR23301:SF0">
    <property type="entry name" value="CHITIN-BINDING TYPE-2 DOMAIN-CONTAINING PROTEIN-RELATED"/>
    <property type="match status" value="1"/>
</dbReference>
<protein>
    <recommendedName>
        <fullName evidence="8">Chitin-binding type-2 domain-containing protein</fullName>
    </recommendedName>
</protein>
<feature type="region of interest" description="Disordered" evidence="6">
    <location>
        <begin position="406"/>
        <end position="455"/>
    </location>
</feature>
<evidence type="ECO:0000256" key="1">
    <source>
        <dbReference type="ARBA" id="ARBA00022669"/>
    </source>
</evidence>
<keyword evidence="10" id="KW-1185">Reference proteome</keyword>
<name>A0A182WLF9_9DIPT</name>
<evidence type="ECO:0000256" key="2">
    <source>
        <dbReference type="ARBA" id="ARBA00022729"/>
    </source>
</evidence>
<feature type="signal peptide" evidence="7">
    <location>
        <begin position="1"/>
        <end position="23"/>
    </location>
</feature>
<reference evidence="9" key="2">
    <citation type="submission" date="2020-05" db="UniProtKB">
        <authorList>
            <consortium name="EnsemblMetazoa"/>
        </authorList>
    </citation>
    <scope>IDENTIFICATION</scope>
    <source>
        <strain evidence="9">MINIMUS1</strain>
    </source>
</reference>
<proteinExistence type="predicted"/>
<dbReference type="EnsemblMetazoa" id="AMIN011238-RA">
    <property type="protein sequence ID" value="AMIN011238-PA"/>
    <property type="gene ID" value="AMIN011238"/>
</dbReference>
<dbReference type="Pfam" id="PF01607">
    <property type="entry name" value="CBM_14"/>
    <property type="match status" value="1"/>
</dbReference>
<keyword evidence="1" id="KW-0147">Chitin-binding</keyword>
<sequence>MAVGMGKVCLIVWIIGCAKIVHGTSVETQTNETGVCEAKICSKLEYYDKLKQKCRDFPGGGFLVIMDHSTKCAHGDGGLHTFSRRDFYYVCHPDGVMIGLCPEHTVFSDTEKRCIGQTVNQPNTIKVHDESKNCNIIVPDCSGVGLFPIPSNCSFYFKCQEHNYNFHQYVYQCPPGTFFHPDLQKCSSSNKCYEAQEEILHNFSKDYFPECHIYGQFRTAKDCTLYYRCVPNIDGSFYQIRYECPYKMYYNIEKEICVPDHLQCCDYIPHERILENYKQQHNIDSSTLNPLPTTVISAINTKITSSVPMYYETTQPLYVDEAESLVRETSASYTTTETSPTYAKDEMIISADTPDYDYAYESDENPDPSEMSYTLATTEENDYSTVTYEDVSQKTSAQTIVEDYSYQSSTEPDSYGSTNDYTTPEADKMTSVKTTSKPRPGYDAMEWDDDAWDVPGRVRPTTTPSVTPSDQYETSDVSVCRLNDNVYDAEENTEWPDHYPTSESQYDSSTIEPYEGSECELLSYNAATCTNDNASNSAYPPEDSGSNYHQSSSTEQTYVEQTTEDVYQENENTTANSGEGMEINCTTDKDGEIVCNGVKVSINGYLELLGYAFQFTKWQDLPDESAIGSKPTLKFHFTMEYPCNYVFKAHPIDYRTSFSNDYPSTTTVEPTVEETKPVSYD</sequence>
<evidence type="ECO:0000256" key="6">
    <source>
        <dbReference type="SAM" id="MobiDB-lite"/>
    </source>
</evidence>
<reference evidence="10" key="1">
    <citation type="submission" date="2013-03" db="EMBL/GenBank/DDBJ databases">
        <title>The Genome Sequence of Anopheles minimus MINIMUS1.</title>
        <authorList>
            <consortium name="The Broad Institute Genomics Platform"/>
            <person name="Neafsey D.E."/>
            <person name="Walton C."/>
            <person name="Walker B."/>
            <person name="Young S.K."/>
            <person name="Zeng Q."/>
            <person name="Gargeya S."/>
            <person name="Fitzgerald M."/>
            <person name="Haas B."/>
            <person name="Abouelleil A."/>
            <person name="Allen A.W."/>
            <person name="Alvarado L."/>
            <person name="Arachchi H.M."/>
            <person name="Berlin A.M."/>
            <person name="Chapman S.B."/>
            <person name="Gainer-Dewar J."/>
            <person name="Goldberg J."/>
            <person name="Griggs A."/>
            <person name="Gujja S."/>
            <person name="Hansen M."/>
            <person name="Howarth C."/>
            <person name="Imamovic A."/>
            <person name="Ireland A."/>
            <person name="Larimer J."/>
            <person name="McCowan C."/>
            <person name="Murphy C."/>
            <person name="Pearson M."/>
            <person name="Poon T.W."/>
            <person name="Priest M."/>
            <person name="Roberts A."/>
            <person name="Saif S."/>
            <person name="Shea T."/>
            <person name="Sisk P."/>
            <person name="Sykes S."/>
            <person name="Wortman J."/>
            <person name="Nusbaum C."/>
            <person name="Birren B."/>
        </authorList>
    </citation>
    <scope>NUCLEOTIDE SEQUENCE [LARGE SCALE GENOMIC DNA]</scope>
    <source>
        <strain evidence="10">MINIMUS1</strain>
    </source>
</reference>
<keyword evidence="3" id="KW-0677">Repeat</keyword>
<evidence type="ECO:0000256" key="7">
    <source>
        <dbReference type="SAM" id="SignalP"/>
    </source>
</evidence>
<dbReference type="AlphaFoldDB" id="A0A182WLF9"/>
<dbReference type="GO" id="GO:0005576">
    <property type="term" value="C:extracellular region"/>
    <property type="evidence" value="ECO:0007669"/>
    <property type="project" value="InterPro"/>
</dbReference>
<feature type="region of interest" description="Disordered" evidence="6">
    <location>
        <begin position="533"/>
        <end position="560"/>
    </location>
</feature>
<organism evidence="9 10">
    <name type="scientific">Anopheles minimus</name>
    <dbReference type="NCBI Taxonomy" id="112268"/>
    <lineage>
        <taxon>Eukaryota</taxon>
        <taxon>Metazoa</taxon>
        <taxon>Ecdysozoa</taxon>
        <taxon>Arthropoda</taxon>
        <taxon>Hexapoda</taxon>
        <taxon>Insecta</taxon>
        <taxon>Pterygota</taxon>
        <taxon>Neoptera</taxon>
        <taxon>Endopterygota</taxon>
        <taxon>Diptera</taxon>
        <taxon>Nematocera</taxon>
        <taxon>Culicoidea</taxon>
        <taxon>Culicidae</taxon>
        <taxon>Anophelinae</taxon>
        <taxon>Anopheles</taxon>
    </lineage>
</organism>
<evidence type="ECO:0000256" key="4">
    <source>
        <dbReference type="ARBA" id="ARBA00023157"/>
    </source>
</evidence>
<dbReference type="GO" id="GO:0008061">
    <property type="term" value="F:chitin binding"/>
    <property type="evidence" value="ECO:0007669"/>
    <property type="project" value="UniProtKB-KW"/>
</dbReference>